<dbReference type="InterPro" id="IPR002125">
    <property type="entry name" value="CMP_dCMP_dom"/>
</dbReference>
<dbReference type="PROSITE" id="PS51747">
    <property type="entry name" value="CYT_DCMP_DEAMINASES_2"/>
    <property type="match status" value="1"/>
</dbReference>
<dbReference type="InterPro" id="IPR050202">
    <property type="entry name" value="Cyt/Deoxycyt_deaminase"/>
</dbReference>
<dbReference type="Gene3D" id="3.40.140.10">
    <property type="entry name" value="Cytidine Deaminase, domain 2"/>
    <property type="match status" value="1"/>
</dbReference>
<reference evidence="6" key="2">
    <citation type="submission" date="2021-04" db="EMBL/GenBank/DDBJ databases">
        <authorList>
            <person name="Gilroy R."/>
        </authorList>
    </citation>
    <scope>NUCLEOTIDE SEQUENCE</scope>
    <source>
        <strain evidence="6">421</strain>
    </source>
</reference>
<keyword evidence="2" id="KW-0479">Metal-binding</keyword>
<evidence type="ECO:0000256" key="1">
    <source>
        <dbReference type="ARBA" id="ARBA00006576"/>
    </source>
</evidence>
<dbReference type="GO" id="GO:0008270">
    <property type="term" value="F:zinc ion binding"/>
    <property type="evidence" value="ECO:0007669"/>
    <property type="project" value="InterPro"/>
</dbReference>
<evidence type="ECO:0000256" key="3">
    <source>
        <dbReference type="ARBA" id="ARBA00022801"/>
    </source>
</evidence>
<protein>
    <submittedName>
        <fullName evidence="6">Cytidine deaminase</fullName>
        <ecNumber evidence="6">3.5.4.5</ecNumber>
    </submittedName>
</protein>
<comment type="similarity">
    <text evidence="1">Belongs to the cytidine and deoxycytidylate deaminase family.</text>
</comment>
<sequence length="128" mass="13706">MLNDIWKNLYNTAKAAVNPKEISAQICSGGVGAAVLAKNGNLYTGVNIDTDCSLGMCAERNAISTMITAGEFEIAKVVAVNKKGQVLPPCGACREFMMQLKNASDIEVLVDNRGTVVKLKDLMPYSYS</sequence>
<dbReference type="InterPro" id="IPR016192">
    <property type="entry name" value="APOBEC/CMP_deaminase_Zn-bd"/>
</dbReference>
<evidence type="ECO:0000313" key="6">
    <source>
        <dbReference type="EMBL" id="HIW85171.1"/>
    </source>
</evidence>
<accession>A0A9D1UFZ5</accession>
<dbReference type="SUPFAM" id="SSF53927">
    <property type="entry name" value="Cytidine deaminase-like"/>
    <property type="match status" value="1"/>
</dbReference>
<name>A0A9D1UFZ5_9FIRM</name>
<evidence type="ECO:0000313" key="7">
    <source>
        <dbReference type="Proteomes" id="UP000824205"/>
    </source>
</evidence>
<dbReference type="PROSITE" id="PS00903">
    <property type="entry name" value="CYT_DCMP_DEAMINASES_1"/>
    <property type="match status" value="1"/>
</dbReference>
<dbReference type="InterPro" id="IPR016193">
    <property type="entry name" value="Cytidine_deaminase-like"/>
</dbReference>
<dbReference type="GO" id="GO:0072527">
    <property type="term" value="P:pyrimidine-containing compound metabolic process"/>
    <property type="evidence" value="ECO:0007669"/>
    <property type="project" value="UniProtKB-ARBA"/>
</dbReference>
<reference evidence="6" key="1">
    <citation type="journal article" date="2021" name="PeerJ">
        <title>Extensive microbial diversity within the chicken gut microbiome revealed by metagenomics and culture.</title>
        <authorList>
            <person name="Gilroy R."/>
            <person name="Ravi A."/>
            <person name="Getino M."/>
            <person name="Pursley I."/>
            <person name="Horton D.L."/>
            <person name="Alikhan N.F."/>
            <person name="Baker D."/>
            <person name="Gharbi K."/>
            <person name="Hall N."/>
            <person name="Watson M."/>
            <person name="Adriaenssens E.M."/>
            <person name="Foster-Nyarko E."/>
            <person name="Jarju S."/>
            <person name="Secka A."/>
            <person name="Antonio M."/>
            <person name="Oren A."/>
            <person name="Chaudhuri R.R."/>
            <person name="La Ragione R."/>
            <person name="Hildebrand F."/>
            <person name="Pallen M.J."/>
        </authorList>
    </citation>
    <scope>NUCLEOTIDE SEQUENCE</scope>
    <source>
        <strain evidence="6">421</strain>
    </source>
</reference>
<dbReference type="CDD" id="cd01283">
    <property type="entry name" value="cytidine_deaminase"/>
    <property type="match status" value="1"/>
</dbReference>
<comment type="caution">
    <text evidence="6">The sequence shown here is derived from an EMBL/GenBank/DDBJ whole genome shotgun (WGS) entry which is preliminary data.</text>
</comment>
<dbReference type="GO" id="GO:0055086">
    <property type="term" value="P:nucleobase-containing small molecule metabolic process"/>
    <property type="evidence" value="ECO:0007669"/>
    <property type="project" value="UniProtKB-ARBA"/>
</dbReference>
<dbReference type="EC" id="3.5.4.5" evidence="6"/>
<feature type="domain" description="CMP/dCMP-type deaminase" evidence="5">
    <location>
        <begin position="1"/>
        <end position="128"/>
    </location>
</feature>
<dbReference type="EMBL" id="DXGE01000007">
    <property type="protein sequence ID" value="HIW85171.1"/>
    <property type="molecule type" value="Genomic_DNA"/>
</dbReference>
<evidence type="ECO:0000256" key="2">
    <source>
        <dbReference type="ARBA" id="ARBA00022723"/>
    </source>
</evidence>
<proteinExistence type="inferred from homology"/>
<dbReference type="Pfam" id="PF00383">
    <property type="entry name" value="dCMP_cyt_deam_1"/>
    <property type="match status" value="1"/>
</dbReference>
<dbReference type="GO" id="GO:0004126">
    <property type="term" value="F:cytidine deaminase activity"/>
    <property type="evidence" value="ECO:0007669"/>
    <property type="project" value="UniProtKB-EC"/>
</dbReference>
<keyword evidence="4" id="KW-0862">Zinc</keyword>
<dbReference type="GO" id="GO:0005829">
    <property type="term" value="C:cytosol"/>
    <property type="evidence" value="ECO:0007669"/>
    <property type="project" value="TreeGrafter"/>
</dbReference>
<dbReference type="GO" id="GO:0042802">
    <property type="term" value="F:identical protein binding"/>
    <property type="evidence" value="ECO:0007669"/>
    <property type="project" value="UniProtKB-ARBA"/>
</dbReference>
<dbReference type="NCBIfam" id="NF004064">
    <property type="entry name" value="PRK05578.1"/>
    <property type="match status" value="1"/>
</dbReference>
<evidence type="ECO:0000259" key="5">
    <source>
        <dbReference type="PROSITE" id="PS51747"/>
    </source>
</evidence>
<dbReference type="Proteomes" id="UP000824205">
    <property type="component" value="Unassembled WGS sequence"/>
</dbReference>
<gene>
    <name evidence="6" type="ORF">IAA48_01610</name>
</gene>
<organism evidence="6 7">
    <name type="scientific">Candidatus Eubacterium faecipullorum</name>
    <dbReference type="NCBI Taxonomy" id="2838571"/>
    <lineage>
        <taxon>Bacteria</taxon>
        <taxon>Bacillati</taxon>
        <taxon>Bacillota</taxon>
        <taxon>Clostridia</taxon>
        <taxon>Eubacteriales</taxon>
        <taxon>Eubacteriaceae</taxon>
        <taxon>Eubacterium</taxon>
    </lineage>
</organism>
<dbReference type="PANTHER" id="PTHR11644">
    <property type="entry name" value="CYTIDINE DEAMINASE"/>
    <property type="match status" value="1"/>
</dbReference>
<dbReference type="PANTHER" id="PTHR11644:SF2">
    <property type="entry name" value="CYTIDINE DEAMINASE"/>
    <property type="match status" value="1"/>
</dbReference>
<evidence type="ECO:0000256" key="4">
    <source>
        <dbReference type="ARBA" id="ARBA00022833"/>
    </source>
</evidence>
<dbReference type="AlphaFoldDB" id="A0A9D1UFZ5"/>
<keyword evidence="3 6" id="KW-0378">Hydrolase</keyword>